<dbReference type="HOGENOM" id="CLU_3373267_0_0_11"/>
<accession>S2Z360</accession>
<keyword evidence="1" id="KW-1133">Transmembrane helix</keyword>
<feature type="transmembrane region" description="Helical" evidence="1">
    <location>
        <begin position="12"/>
        <end position="31"/>
    </location>
</feature>
<dbReference type="AlphaFoldDB" id="S2Z360"/>
<protein>
    <submittedName>
        <fullName evidence="2">Uncharacterized protein</fullName>
    </submittedName>
</protein>
<evidence type="ECO:0000313" key="3">
    <source>
        <dbReference type="Proteomes" id="UP000014408"/>
    </source>
</evidence>
<keyword evidence="1" id="KW-0812">Transmembrane</keyword>
<dbReference type="STRING" id="1125779.HMPREF1219_00136"/>
<organism evidence="2 3">
    <name type="scientific">Corynebacterium pyruviciproducens ATCC BAA-1742</name>
    <dbReference type="NCBI Taxonomy" id="1125779"/>
    <lineage>
        <taxon>Bacteria</taxon>
        <taxon>Bacillati</taxon>
        <taxon>Actinomycetota</taxon>
        <taxon>Actinomycetes</taxon>
        <taxon>Mycobacteriales</taxon>
        <taxon>Corynebacteriaceae</taxon>
        <taxon>Corynebacterium</taxon>
    </lineage>
</organism>
<proteinExistence type="predicted"/>
<sequence>MRDPRNDRETALLIAILAIWALIVIVLAIYVTTI</sequence>
<comment type="caution">
    <text evidence="2">The sequence shown here is derived from an EMBL/GenBank/DDBJ whole genome shotgun (WGS) entry which is preliminary data.</text>
</comment>
<dbReference type="EMBL" id="ATBY01000002">
    <property type="protein sequence ID" value="EPD70841.1"/>
    <property type="molecule type" value="Genomic_DNA"/>
</dbReference>
<evidence type="ECO:0000313" key="2">
    <source>
        <dbReference type="EMBL" id="EPD70841.1"/>
    </source>
</evidence>
<name>S2Z360_9CORY</name>
<keyword evidence="1" id="KW-0472">Membrane</keyword>
<evidence type="ECO:0000256" key="1">
    <source>
        <dbReference type="SAM" id="Phobius"/>
    </source>
</evidence>
<dbReference type="Proteomes" id="UP000014408">
    <property type="component" value="Unassembled WGS sequence"/>
</dbReference>
<keyword evidence="3" id="KW-1185">Reference proteome</keyword>
<gene>
    <name evidence="2" type="ORF">HMPREF1219_00136</name>
</gene>
<reference evidence="2 3" key="1">
    <citation type="submission" date="2013-05" db="EMBL/GenBank/DDBJ databases">
        <title>The Genome Sequence of Corynebacterium pyruviciproducens 1773O (ATCC BAA-1742).</title>
        <authorList>
            <consortium name="The Broad Institute Genomics Platform"/>
            <person name="Earl A."/>
            <person name="Ward D."/>
            <person name="Feldgarden M."/>
            <person name="Gevers D."/>
            <person name="Tong J."/>
            <person name="Walker B."/>
            <person name="Young S."/>
            <person name="Zeng Q."/>
            <person name="Gargeya S."/>
            <person name="Fitzgerald M."/>
            <person name="Haas B."/>
            <person name="Abouelleil A."/>
            <person name="Allen A.W."/>
            <person name="Alvarado L."/>
            <person name="Arachchi H.M."/>
            <person name="Berlin A.M."/>
            <person name="Chapman S.B."/>
            <person name="Gainer-Dewar J."/>
            <person name="Goldberg J."/>
            <person name="Griggs A."/>
            <person name="Gujja S."/>
            <person name="Hansen M."/>
            <person name="Howarth C."/>
            <person name="Imamovic A."/>
            <person name="Ireland A."/>
            <person name="Larimer J."/>
            <person name="McCowan C."/>
            <person name="Murphy C."/>
            <person name="Pearson M."/>
            <person name="Poon T.W."/>
            <person name="Priest M."/>
            <person name="Roberts A."/>
            <person name="Saif S."/>
            <person name="Shea T."/>
            <person name="Sisk P."/>
            <person name="Sykes S."/>
            <person name="Wortman J."/>
            <person name="Nusbaum C."/>
            <person name="Birren B."/>
        </authorList>
    </citation>
    <scope>NUCLEOTIDE SEQUENCE [LARGE SCALE GENOMIC DNA]</scope>
    <source>
        <strain evidence="2 3">ATCC BAA-1742</strain>
    </source>
</reference>